<dbReference type="Pfam" id="PF04909">
    <property type="entry name" value="Amidohydro_2"/>
    <property type="match status" value="1"/>
</dbReference>
<protein>
    <submittedName>
        <fullName evidence="2">Amidohydrolase family protein</fullName>
    </submittedName>
</protein>
<organism evidence="2 3">
    <name type="scientific">Sphaerisporangium aureirubrum</name>
    <dbReference type="NCBI Taxonomy" id="1544736"/>
    <lineage>
        <taxon>Bacteria</taxon>
        <taxon>Bacillati</taxon>
        <taxon>Actinomycetota</taxon>
        <taxon>Actinomycetes</taxon>
        <taxon>Streptosporangiales</taxon>
        <taxon>Streptosporangiaceae</taxon>
        <taxon>Sphaerisporangium</taxon>
    </lineage>
</organism>
<proteinExistence type="predicted"/>
<dbReference type="Gene3D" id="3.20.20.140">
    <property type="entry name" value="Metal-dependent hydrolases"/>
    <property type="match status" value="1"/>
</dbReference>
<feature type="non-terminal residue" evidence="2">
    <location>
        <position position="238"/>
    </location>
</feature>
<dbReference type="PANTHER" id="PTHR35563:SF2">
    <property type="entry name" value="BARREL METAL-DEPENDENT HYDROLASE, PUTATIVE (AFU_ORTHOLOGUE AFUA_1G16240)-RELATED"/>
    <property type="match status" value="1"/>
</dbReference>
<accession>A0ABW1NV85</accession>
<dbReference type="InterPro" id="IPR006680">
    <property type="entry name" value="Amidohydro-rel"/>
</dbReference>
<dbReference type="InterPro" id="IPR032466">
    <property type="entry name" value="Metal_Hydrolase"/>
</dbReference>
<evidence type="ECO:0000313" key="2">
    <source>
        <dbReference type="EMBL" id="MFC6086921.1"/>
    </source>
</evidence>
<reference evidence="3" key="1">
    <citation type="journal article" date="2019" name="Int. J. Syst. Evol. Microbiol.">
        <title>The Global Catalogue of Microorganisms (GCM) 10K type strain sequencing project: providing services to taxonomists for standard genome sequencing and annotation.</title>
        <authorList>
            <consortium name="The Broad Institute Genomics Platform"/>
            <consortium name="The Broad Institute Genome Sequencing Center for Infectious Disease"/>
            <person name="Wu L."/>
            <person name="Ma J."/>
        </authorList>
    </citation>
    <scope>NUCLEOTIDE SEQUENCE [LARGE SCALE GENOMIC DNA]</scope>
    <source>
        <strain evidence="3">JCM 30346</strain>
    </source>
</reference>
<dbReference type="EMBL" id="JBHSRF010000106">
    <property type="protein sequence ID" value="MFC6086921.1"/>
    <property type="molecule type" value="Genomic_DNA"/>
</dbReference>
<name>A0ABW1NV85_9ACTN</name>
<dbReference type="RefSeq" id="WP_380762580.1">
    <property type="nucleotide sequence ID" value="NZ_JBHSRF010000106.1"/>
</dbReference>
<dbReference type="InterPro" id="IPR052358">
    <property type="entry name" value="Aro_Compnd_Degr_Hydrolases"/>
</dbReference>
<evidence type="ECO:0000259" key="1">
    <source>
        <dbReference type="Pfam" id="PF04909"/>
    </source>
</evidence>
<comment type="caution">
    <text evidence="2">The sequence shown here is derived from an EMBL/GenBank/DDBJ whole genome shotgun (WGS) entry which is preliminary data.</text>
</comment>
<evidence type="ECO:0000313" key="3">
    <source>
        <dbReference type="Proteomes" id="UP001596137"/>
    </source>
</evidence>
<sequence>MTTTPTGDAPQLLVDTHVHLFSNTLPLAPGAWTRPHTDLTTEAFLPMMTAHGVSHAVISAMSLLDDANTYTLTALRSHPHLRATVDVPPGTPFADLAEMKSSGVVGIRLQWRRRPHLPDLTTRDYRTLLRQITDLNWHVELNIESARLPPVLHALLTAGTKVVVDHFGDPHPATGYNNPGGKALLNALTTAHVWTKLSAGYRLRVPPTTLATYATTLLQTAGPTKLFWGSDAPFIGAP</sequence>
<dbReference type="PANTHER" id="PTHR35563">
    <property type="entry name" value="BARREL METAL-DEPENDENT HYDROLASE, PUTATIVE (AFU_ORTHOLOGUE AFUA_1G16240)-RELATED"/>
    <property type="match status" value="1"/>
</dbReference>
<dbReference type="SUPFAM" id="SSF51556">
    <property type="entry name" value="Metallo-dependent hydrolases"/>
    <property type="match status" value="1"/>
</dbReference>
<gene>
    <name evidence="2" type="ORF">ACFP1K_37550</name>
</gene>
<keyword evidence="3" id="KW-1185">Reference proteome</keyword>
<dbReference type="Proteomes" id="UP001596137">
    <property type="component" value="Unassembled WGS sequence"/>
</dbReference>
<feature type="domain" description="Amidohydrolase-related" evidence="1">
    <location>
        <begin position="14"/>
        <end position="235"/>
    </location>
</feature>